<dbReference type="GO" id="GO:0005351">
    <property type="term" value="F:carbohydrate:proton symporter activity"/>
    <property type="evidence" value="ECO:0007669"/>
    <property type="project" value="TreeGrafter"/>
</dbReference>
<feature type="transmembrane region" description="Helical" evidence="9">
    <location>
        <begin position="177"/>
        <end position="195"/>
    </location>
</feature>
<gene>
    <name evidence="11" type="ORF">LEMA_P119800.1</name>
</gene>
<dbReference type="PANTHER" id="PTHR48022:SF79">
    <property type="entry name" value="LACTOSE PERMEASE, PUTATIVE (AFU_ORTHOLOGUE AFUA_6G01860)-RELATED"/>
    <property type="match status" value="1"/>
</dbReference>
<feature type="transmembrane region" description="Helical" evidence="9">
    <location>
        <begin position="305"/>
        <end position="326"/>
    </location>
</feature>
<evidence type="ECO:0000256" key="3">
    <source>
        <dbReference type="ARBA" id="ARBA00022448"/>
    </source>
</evidence>
<dbReference type="RefSeq" id="XP_003837933.1">
    <property type="nucleotide sequence ID" value="XM_003837885.1"/>
</dbReference>
<feature type="transmembrane region" description="Helical" evidence="9">
    <location>
        <begin position="461"/>
        <end position="481"/>
    </location>
</feature>
<dbReference type="PROSITE" id="PS50850">
    <property type="entry name" value="MFS"/>
    <property type="match status" value="1"/>
</dbReference>
<feature type="transmembrane region" description="Helical" evidence="9">
    <location>
        <begin position="215"/>
        <end position="234"/>
    </location>
</feature>
<dbReference type="eggNOG" id="KOG0254">
    <property type="taxonomic scope" value="Eukaryota"/>
</dbReference>
<dbReference type="InterPro" id="IPR050360">
    <property type="entry name" value="MFS_Sugar_Transporters"/>
</dbReference>
<feature type="transmembrane region" description="Helical" evidence="9">
    <location>
        <begin position="153"/>
        <end position="170"/>
    </location>
</feature>
<dbReference type="NCBIfam" id="TIGR00879">
    <property type="entry name" value="SP"/>
    <property type="match status" value="1"/>
</dbReference>
<feature type="transmembrane region" description="Helical" evidence="9">
    <location>
        <begin position="123"/>
        <end position="141"/>
    </location>
</feature>
<keyword evidence="4 9" id="KW-0812">Transmembrane</keyword>
<keyword evidence="6 9" id="KW-0472">Membrane</keyword>
<name>E4ZT58_LEPMJ</name>
<feature type="transmembrane region" description="Helical" evidence="9">
    <location>
        <begin position="421"/>
        <end position="440"/>
    </location>
</feature>
<dbReference type="Proteomes" id="UP000002668">
    <property type="component" value="Genome"/>
</dbReference>
<dbReference type="AlphaFoldDB" id="E4ZT58"/>
<evidence type="ECO:0000313" key="11">
    <source>
        <dbReference type="EMBL" id="CBX94489.1"/>
    </source>
</evidence>
<feature type="compositionally biased region" description="Basic and acidic residues" evidence="8">
    <location>
        <begin position="8"/>
        <end position="21"/>
    </location>
</feature>
<evidence type="ECO:0000256" key="4">
    <source>
        <dbReference type="ARBA" id="ARBA00022692"/>
    </source>
</evidence>
<dbReference type="EMBL" id="FP929123">
    <property type="protein sequence ID" value="CBX94489.1"/>
    <property type="molecule type" value="Genomic_DNA"/>
</dbReference>
<dbReference type="Gene3D" id="1.20.1250.20">
    <property type="entry name" value="MFS general substrate transporter like domains"/>
    <property type="match status" value="1"/>
</dbReference>
<feature type="region of interest" description="Disordered" evidence="8">
    <location>
        <begin position="1"/>
        <end position="22"/>
    </location>
</feature>
<evidence type="ECO:0000256" key="8">
    <source>
        <dbReference type="SAM" id="MobiDB-lite"/>
    </source>
</evidence>
<dbReference type="Pfam" id="PF00083">
    <property type="entry name" value="Sugar_tr"/>
    <property type="match status" value="1"/>
</dbReference>
<evidence type="ECO:0000256" key="7">
    <source>
        <dbReference type="RuleBase" id="RU003346"/>
    </source>
</evidence>
<evidence type="ECO:0000256" key="2">
    <source>
        <dbReference type="ARBA" id="ARBA00010992"/>
    </source>
</evidence>
<keyword evidence="3 7" id="KW-0813">Transport</keyword>
<reference evidence="12" key="1">
    <citation type="journal article" date="2011" name="Nat. Commun.">
        <title>Effector diversification within compartments of the Leptosphaeria maculans genome affected by Repeat-Induced Point mutations.</title>
        <authorList>
            <person name="Rouxel T."/>
            <person name="Grandaubert J."/>
            <person name="Hane J.K."/>
            <person name="Hoede C."/>
            <person name="van de Wouw A.P."/>
            <person name="Couloux A."/>
            <person name="Dominguez V."/>
            <person name="Anthouard V."/>
            <person name="Bally P."/>
            <person name="Bourras S."/>
            <person name="Cozijnsen A.J."/>
            <person name="Ciuffetti L.M."/>
            <person name="Degrave A."/>
            <person name="Dilmaghani A."/>
            <person name="Duret L."/>
            <person name="Fudal I."/>
            <person name="Goodwin S.B."/>
            <person name="Gout L."/>
            <person name="Glaser N."/>
            <person name="Linglin J."/>
            <person name="Kema G.H.J."/>
            <person name="Lapalu N."/>
            <person name="Lawrence C.B."/>
            <person name="May K."/>
            <person name="Meyer M."/>
            <person name="Ollivier B."/>
            <person name="Poulain J."/>
            <person name="Schoch C.L."/>
            <person name="Simon A."/>
            <person name="Spatafora J.W."/>
            <person name="Stachowiak A."/>
            <person name="Turgeon B.G."/>
            <person name="Tyler B.M."/>
            <person name="Vincent D."/>
            <person name="Weissenbach J."/>
            <person name="Amselem J."/>
            <person name="Quesneville H."/>
            <person name="Oliver R.P."/>
            <person name="Wincker P."/>
            <person name="Balesdent M.-H."/>
            <person name="Howlett B.J."/>
        </authorList>
    </citation>
    <scope>NUCLEOTIDE SEQUENCE [LARGE SCALE GENOMIC DNA]</scope>
    <source>
        <strain evidence="12">JN3 / isolate v23.1.3 / race Av1-4-5-6-7-8</strain>
    </source>
</reference>
<protein>
    <submittedName>
        <fullName evidence="11">Similar to MFS lactose permease</fullName>
    </submittedName>
</protein>
<evidence type="ECO:0000256" key="6">
    <source>
        <dbReference type="ARBA" id="ARBA00023136"/>
    </source>
</evidence>
<dbReference type="OrthoDB" id="6133115at2759"/>
<dbReference type="PANTHER" id="PTHR48022">
    <property type="entry name" value="PLASTIDIC GLUCOSE TRANSPORTER 4"/>
    <property type="match status" value="1"/>
</dbReference>
<keyword evidence="5 9" id="KW-1133">Transmembrane helix</keyword>
<sequence length="600" mass="66549">MAHRYKRDAHTSHTERSHGTGEIRQVQNVAFEDASAKANVRPWTKAMFKLYLCLFIATLNSCINGYDGSLMGAINSYEQYQDYFHFTEEGTPTTGIVYAIYTIGNLVGSFVAGPATDFRGRKWGMFIGCSVIILGACVQATCTNLGGFMGGRFVLGFGVAITSTAGPAYVSEMAHPTYRGVCTGIFNTFWWVGGIPGSFVPYGTSRIEGTDSWRIPIWLQLVFAGIVLICSPFLPETPRWLIANDQHEQALDTMACFHGEGNRDSPIVKLEYKEMVEDISTTGSDKRWWDYSELFNTREARYRTMLVLAMAFFGQLSGNGPVSYYYPTLLRGVGITSNNTRLLFNGMQNVVSFAGAIFGAVYTDNWGRRPQLLVSTATLVIIFSIICALNATNLKTRPDGSVIYTEDGSTPVIKRPGQAKAVIAFFFLFGFVYSTGWTPLQQLYPVECLRYESRAKGMAFYNFWVNVANFYNTFVTGIAFAGAGWKYYFLFIFWDSFEFLFIYFFFVETRRRTLEELGEIFTARRPVRASLSKTKIIMRGVGQGVTEMQDKLDVGVMEREVVGAGWSGVGGGRGAGAGAGGGNQAREVRGLGKGAVRRSL</sequence>
<proteinExistence type="inferred from homology"/>
<comment type="subcellular location">
    <subcellularLocation>
        <location evidence="1">Membrane</location>
        <topology evidence="1">Multi-pass membrane protein</topology>
    </subcellularLocation>
</comment>
<dbReference type="InterPro" id="IPR005828">
    <property type="entry name" value="MFS_sugar_transport-like"/>
</dbReference>
<feature type="transmembrane region" description="Helical" evidence="9">
    <location>
        <begin position="346"/>
        <end position="363"/>
    </location>
</feature>
<feature type="transmembrane region" description="Helical" evidence="9">
    <location>
        <begin position="46"/>
        <end position="66"/>
    </location>
</feature>
<dbReference type="SUPFAM" id="SSF103473">
    <property type="entry name" value="MFS general substrate transporter"/>
    <property type="match status" value="1"/>
</dbReference>
<feature type="domain" description="Major facilitator superfamily (MFS) profile" evidence="10">
    <location>
        <begin position="53"/>
        <end position="510"/>
    </location>
</feature>
<dbReference type="FunFam" id="1.20.1250.20:FF:000217">
    <property type="entry name" value="MFS lactose permease, putative"/>
    <property type="match status" value="1"/>
</dbReference>
<dbReference type="VEuPathDB" id="FungiDB:LEMA_P119800.1"/>
<feature type="transmembrane region" description="Helical" evidence="9">
    <location>
        <begin position="487"/>
        <end position="506"/>
    </location>
</feature>
<dbReference type="InterPro" id="IPR003663">
    <property type="entry name" value="Sugar/inositol_transpt"/>
</dbReference>
<feature type="transmembrane region" description="Helical" evidence="9">
    <location>
        <begin position="372"/>
        <end position="391"/>
    </location>
</feature>
<dbReference type="InterPro" id="IPR020846">
    <property type="entry name" value="MFS_dom"/>
</dbReference>
<comment type="similarity">
    <text evidence="2 7">Belongs to the major facilitator superfamily. Sugar transporter (TC 2.A.1.1) family.</text>
</comment>
<dbReference type="GO" id="GO:0016020">
    <property type="term" value="C:membrane"/>
    <property type="evidence" value="ECO:0007669"/>
    <property type="project" value="UniProtKB-SubCell"/>
</dbReference>
<evidence type="ECO:0000256" key="9">
    <source>
        <dbReference type="SAM" id="Phobius"/>
    </source>
</evidence>
<dbReference type="OMA" id="GTMSWRI"/>
<evidence type="ECO:0000313" key="12">
    <source>
        <dbReference type="Proteomes" id="UP000002668"/>
    </source>
</evidence>
<dbReference type="InterPro" id="IPR036259">
    <property type="entry name" value="MFS_trans_sf"/>
</dbReference>
<keyword evidence="12" id="KW-1185">Reference proteome</keyword>
<organism evidence="12">
    <name type="scientific">Leptosphaeria maculans (strain JN3 / isolate v23.1.3 / race Av1-4-5-6-7-8)</name>
    <name type="common">Blackleg fungus</name>
    <name type="synonym">Phoma lingam</name>
    <dbReference type="NCBI Taxonomy" id="985895"/>
    <lineage>
        <taxon>Eukaryota</taxon>
        <taxon>Fungi</taxon>
        <taxon>Dikarya</taxon>
        <taxon>Ascomycota</taxon>
        <taxon>Pezizomycotina</taxon>
        <taxon>Dothideomycetes</taxon>
        <taxon>Pleosporomycetidae</taxon>
        <taxon>Pleosporales</taxon>
        <taxon>Pleosporineae</taxon>
        <taxon>Leptosphaeriaceae</taxon>
        <taxon>Plenodomus</taxon>
        <taxon>Plenodomus lingam/Leptosphaeria maculans species complex</taxon>
    </lineage>
</organism>
<dbReference type="GeneID" id="13291080"/>
<dbReference type="HOGENOM" id="CLU_001265_30_13_1"/>
<evidence type="ECO:0000259" key="10">
    <source>
        <dbReference type="PROSITE" id="PS50850"/>
    </source>
</evidence>
<evidence type="ECO:0000256" key="5">
    <source>
        <dbReference type="ARBA" id="ARBA00022989"/>
    </source>
</evidence>
<evidence type="ECO:0000256" key="1">
    <source>
        <dbReference type="ARBA" id="ARBA00004141"/>
    </source>
</evidence>
<dbReference type="InParanoid" id="E4ZT58"/>
<feature type="transmembrane region" description="Helical" evidence="9">
    <location>
        <begin position="96"/>
        <end position="116"/>
    </location>
</feature>
<accession>E4ZT58</accession>